<dbReference type="HAMAP" id="MF_02078">
    <property type="entry name" value="MurJ_MviN"/>
    <property type="match status" value="1"/>
</dbReference>
<feature type="transmembrane region" description="Helical" evidence="8">
    <location>
        <begin position="447"/>
        <end position="466"/>
    </location>
</feature>
<dbReference type="InterPro" id="IPR004268">
    <property type="entry name" value="MurJ"/>
</dbReference>
<keyword evidence="4" id="KW-0133">Cell shape</keyword>
<dbReference type="GO" id="GO:0034204">
    <property type="term" value="P:lipid translocation"/>
    <property type="evidence" value="ECO:0007669"/>
    <property type="project" value="TreeGrafter"/>
</dbReference>
<proteinExistence type="inferred from homology"/>
<feature type="transmembrane region" description="Helical" evidence="8">
    <location>
        <begin position="89"/>
        <end position="108"/>
    </location>
</feature>
<dbReference type="EMBL" id="CAESAO010000236">
    <property type="protein sequence ID" value="CAB4347579.1"/>
    <property type="molecule type" value="Genomic_DNA"/>
</dbReference>
<dbReference type="NCBIfam" id="TIGR01695">
    <property type="entry name" value="murJ_mviN"/>
    <property type="match status" value="1"/>
</dbReference>
<keyword evidence="7 8" id="KW-0472">Membrane</keyword>
<comment type="subcellular location">
    <subcellularLocation>
        <location evidence="1">Cell membrane</location>
        <topology evidence="1">Multi-pass membrane protein</topology>
    </subcellularLocation>
</comment>
<dbReference type="AlphaFoldDB" id="A0A6J6A254"/>
<reference evidence="9" key="1">
    <citation type="submission" date="2020-05" db="EMBL/GenBank/DDBJ databases">
        <authorList>
            <person name="Chiriac C."/>
            <person name="Salcher M."/>
            <person name="Ghai R."/>
            <person name="Kavagutti S V."/>
        </authorList>
    </citation>
    <scope>NUCLEOTIDE SEQUENCE</scope>
</reference>
<evidence type="ECO:0000256" key="7">
    <source>
        <dbReference type="ARBA" id="ARBA00023136"/>
    </source>
</evidence>
<feature type="transmembrane region" description="Helical" evidence="8">
    <location>
        <begin position="418"/>
        <end position="435"/>
    </location>
</feature>
<evidence type="ECO:0000256" key="5">
    <source>
        <dbReference type="ARBA" id="ARBA00022984"/>
    </source>
</evidence>
<feature type="transmembrane region" description="Helical" evidence="8">
    <location>
        <begin position="380"/>
        <end position="398"/>
    </location>
</feature>
<keyword evidence="6 8" id="KW-1133">Transmembrane helix</keyword>
<evidence type="ECO:0000256" key="1">
    <source>
        <dbReference type="ARBA" id="ARBA00004651"/>
    </source>
</evidence>
<keyword evidence="3 8" id="KW-0812">Transmembrane</keyword>
<feature type="transmembrane region" description="Helical" evidence="8">
    <location>
        <begin position="472"/>
        <end position="494"/>
    </location>
</feature>
<dbReference type="InterPro" id="IPR051050">
    <property type="entry name" value="Lipid_II_flippase_MurJ/MviN"/>
</dbReference>
<feature type="transmembrane region" description="Helical" evidence="8">
    <location>
        <begin position="297"/>
        <end position="322"/>
    </location>
</feature>
<name>A0A6J6A254_9ZZZZ</name>
<dbReference type="GO" id="GO:0015648">
    <property type="term" value="F:lipid-linked peptidoglycan transporter activity"/>
    <property type="evidence" value="ECO:0007669"/>
    <property type="project" value="TreeGrafter"/>
</dbReference>
<feature type="transmembrane region" description="Helical" evidence="8">
    <location>
        <begin position="251"/>
        <end position="276"/>
    </location>
</feature>
<accession>A0A6J6A254</accession>
<dbReference type="GO" id="GO:0008360">
    <property type="term" value="P:regulation of cell shape"/>
    <property type="evidence" value="ECO:0007669"/>
    <property type="project" value="UniProtKB-KW"/>
</dbReference>
<feature type="transmembrane region" description="Helical" evidence="8">
    <location>
        <begin position="197"/>
        <end position="217"/>
    </location>
</feature>
<dbReference type="PANTHER" id="PTHR47019">
    <property type="entry name" value="LIPID II FLIPPASE MURJ"/>
    <property type="match status" value="1"/>
</dbReference>
<protein>
    <submittedName>
        <fullName evidence="9">Unannotated protein</fullName>
    </submittedName>
</protein>
<feature type="transmembrane region" description="Helical" evidence="8">
    <location>
        <begin position="544"/>
        <end position="566"/>
    </location>
</feature>
<keyword evidence="2" id="KW-1003">Cell membrane</keyword>
<evidence type="ECO:0000313" key="9">
    <source>
        <dbReference type="EMBL" id="CAB4347579.1"/>
    </source>
</evidence>
<dbReference type="GO" id="GO:0009252">
    <property type="term" value="P:peptidoglycan biosynthetic process"/>
    <property type="evidence" value="ECO:0007669"/>
    <property type="project" value="UniProtKB-KW"/>
</dbReference>
<dbReference type="CDD" id="cd13123">
    <property type="entry name" value="MATE_MurJ_like"/>
    <property type="match status" value="1"/>
</dbReference>
<dbReference type="PRINTS" id="PR01806">
    <property type="entry name" value="VIRFACTRMVIN"/>
</dbReference>
<evidence type="ECO:0000256" key="6">
    <source>
        <dbReference type="ARBA" id="ARBA00022989"/>
    </source>
</evidence>
<feature type="transmembrane region" description="Helical" evidence="8">
    <location>
        <begin position="114"/>
        <end position="132"/>
    </location>
</feature>
<evidence type="ECO:0000256" key="4">
    <source>
        <dbReference type="ARBA" id="ARBA00022960"/>
    </source>
</evidence>
<dbReference type="GO" id="GO:0005886">
    <property type="term" value="C:plasma membrane"/>
    <property type="evidence" value="ECO:0007669"/>
    <property type="project" value="UniProtKB-SubCell"/>
</dbReference>
<feature type="transmembrane region" description="Helical" evidence="8">
    <location>
        <begin position="342"/>
        <end position="360"/>
    </location>
</feature>
<dbReference type="Pfam" id="PF03023">
    <property type="entry name" value="MurJ"/>
    <property type="match status" value="1"/>
</dbReference>
<gene>
    <name evidence="9" type="ORF">UFOPK3522_01748</name>
</gene>
<feature type="transmembrane region" description="Helical" evidence="8">
    <location>
        <begin position="144"/>
        <end position="177"/>
    </location>
</feature>
<feature type="transmembrane region" description="Helical" evidence="8">
    <location>
        <begin position="514"/>
        <end position="532"/>
    </location>
</feature>
<keyword evidence="5" id="KW-0573">Peptidoglycan synthesis</keyword>
<feature type="transmembrane region" description="Helical" evidence="8">
    <location>
        <begin position="224"/>
        <end position="245"/>
    </location>
</feature>
<evidence type="ECO:0000256" key="3">
    <source>
        <dbReference type="ARBA" id="ARBA00022692"/>
    </source>
</evidence>
<evidence type="ECO:0000256" key="8">
    <source>
        <dbReference type="SAM" id="Phobius"/>
    </source>
</evidence>
<evidence type="ECO:0000256" key="2">
    <source>
        <dbReference type="ARBA" id="ARBA00022475"/>
    </source>
</evidence>
<sequence>MTSRPGSPKDPEPEDDPGAEEAVLDAAMIGGVLPASDAMAGAAAARAAVERIDNEGPEAPGAKAGVARNTVLFSVATGLSRVAGLAREIVAASYFGTSGAASAFTIAFQLPNLVRGLFADAALSAAFVPVFAEFLEQKRRREAILLASTLFWIILLVLGALSALFIFAAGVLIPLFIPGDNFTPQLVDLAVGLSQVLFPIVVLLGINGLLVGIVNSYHHFTIPALAPLVWNIVIIGALILLRPVFSAEDQIYAYAIGVLLGTVVQLLMVIPVLAKIDFRLKFHVNWRDPGVTRVLKLLIPVTIGLGVINIDLVINSVVGALISDSAPRAIDAAFRIYMLPQGIFSVALATVLFPSLSRLVARKDMDGLRALVGTGTRQNLLLLVPAAAATMALASPIVELIYQYGAFNAASTKEVSTALFWFAFSMPFAGLNLLLTRTFFSLQRPWIPSALAAVNLAVNAAVSLALYKPLGIAGPVIGTVVASAGMTAAQMIYLRRQLGGSIEGRETLIMTAKVIFSAILLIIISRGIWLVVDGAVGSAGPVTRLLGVIPALAAGMLVYLAAVRLLKIREADQITDFFTSRLRRLRS</sequence>
<organism evidence="9">
    <name type="scientific">freshwater metagenome</name>
    <dbReference type="NCBI Taxonomy" id="449393"/>
    <lineage>
        <taxon>unclassified sequences</taxon>
        <taxon>metagenomes</taxon>
        <taxon>ecological metagenomes</taxon>
    </lineage>
</organism>
<dbReference type="PANTHER" id="PTHR47019:SF1">
    <property type="entry name" value="LIPID II FLIPPASE MURJ"/>
    <property type="match status" value="1"/>
</dbReference>